<evidence type="ECO:0000256" key="1">
    <source>
        <dbReference type="SAM" id="MobiDB-lite"/>
    </source>
</evidence>
<dbReference type="AlphaFoldDB" id="A0A8J4FIS1"/>
<feature type="region of interest" description="Disordered" evidence="1">
    <location>
        <begin position="70"/>
        <end position="91"/>
    </location>
</feature>
<dbReference type="OrthoDB" id="341421at2759"/>
<dbReference type="CDD" id="cd10527">
    <property type="entry name" value="SET_LSMT"/>
    <property type="match status" value="1"/>
</dbReference>
<dbReference type="EMBL" id="BNCP01000004">
    <property type="protein sequence ID" value="GIL72493.1"/>
    <property type="molecule type" value="Genomic_DNA"/>
</dbReference>
<feature type="domain" description="SET" evidence="2">
    <location>
        <begin position="114"/>
        <end position="344"/>
    </location>
</feature>
<feature type="non-terminal residue" evidence="3">
    <location>
        <position position="1"/>
    </location>
</feature>
<reference evidence="3" key="1">
    <citation type="journal article" date="2021" name="Proc. Natl. Acad. Sci. U.S.A.">
        <title>Three genomes in the algal genus Volvox reveal the fate of a haploid sex-determining region after a transition to homothallism.</title>
        <authorList>
            <person name="Yamamoto K."/>
            <person name="Hamaji T."/>
            <person name="Kawai-Toyooka H."/>
            <person name="Matsuzaki R."/>
            <person name="Takahashi F."/>
            <person name="Nishimura Y."/>
            <person name="Kawachi M."/>
            <person name="Noguchi H."/>
            <person name="Minakuchi Y."/>
            <person name="Umen J.G."/>
            <person name="Toyoda A."/>
            <person name="Nozaki H."/>
        </authorList>
    </citation>
    <scope>NUCLEOTIDE SEQUENCE</scope>
    <source>
        <strain evidence="3">NIES-3786</strain>
    </source>
</reference>
<dbReference type="Gene3D" id="3.90.1410.10">
    <property type="entry name" value="set domain protein methyltransferase, domain 1"/>
    <property type="match status" value="1"/>
</dbReference>
<proteinExistence type="predicted"/>
<evidence type="ECO:0000313" key="4">
    <source>
        <dbReference type="Proteomes" id="UP000747110"/>
    </source>
</evidence>
<dbReference type="GO" id="GO:0016279">
    <property type="term" value="F:protein-lysine N-methyltransferase activity"/>
    <property type="evidence" value="ECO:0007669"/>
    <property type="project" value="TreeGrafter"/>
</dbReference>
<dbReference type="InterPro" id="IPR050600">
    <property type="entry name" value="SETD3_SETD6_MTase"/>
</dbReference>
<keyword evidence="4" id="KW-1185">Reference proteome</keyword>
<dbReference type="PANTHER" id="PTHR13271">
    <property type="entry name" value="UNCHARACTERIZED PUTATIVE METHYLTRANSFERASE"/>
    <property type="match status" value="1"/>
</dbReference>
<dbReference type="Proteomes" id="UP000747110">
    <property type="component" value="Unassembled WGS sequence"/>
</dbReference>
<accession>A0A8J4FIS1</accession>
<dbReference type="SUPFAM" id="SSF82199">
    <property type="entry name" value="SET domain"/>
    <property type="match status" value="1"/>
</dbReference>
<evidence type="ECO:0000313" key="3">
    <source>
        <dbReference type="EMBL" id="GIL72493.1"/>
    </source>
</evidence>
<protein>
    <recommendedName>
        <fullName evidence="2">SET domain-containing protein</fullName>
    </recommendedName>
</protein>
<dbReference type="InterPro" id="IPR001214">
    <property type="entry name" value="SET_dom"/>
</dbReference>
<comment type="caution">
    <text evidence="3">The sequence shown here is derived from an EMBL/GenBank/DDBJ whole genome shotgun (WGS) entry which is preliminary data.</text>
</comment>
<dbReference type="PANTHER" id="PTHR13271:SF140">
    <property type="entry name" value="SET DOMAIN-CONTAINING PROTEIN"/>
    <property type="match status" value="1"/>
</dbReference>
<dbReference type="InterPro" id="IPR046341">
    <property type="entry name" value="SET_dom_sf"/>
</dbReference>
<dbReference type="PROSITE" id="PS50280">
    <property type="entry name" value="SET"/>
    <property type="match status" value="1"/>
</dbReference>
<sequence length="785" mass="83483">KMHAMASRYCARGQIAIFDRRLPPPSISLHTSSRHFIAIQHVQFTSMKCLNSNFFNISGKSDRGAIPRTALQSATAEAPTSPVREDSNDDESDLQNFLSWLVANGVQGIGQEGSKLALFQSENGERGLMCEEPVSKGDVVLEVPLRLALTDHSEDAESNQLLYPGAPWSVRLACKLLRHLAAGKRSPWAPYIKVLPRHVPAPLESFTWEDISALRYPSAQEALHSADWLRADAFMATSEEARGGLGEEAFRWALSVVHSRTFANAAPGGGVGVRMLVPLVDMLNHGGDEVVAGSLGLGGNKVVATDTVRWDLLPPARSSSGGWSMAVSATKDLQPGQEVLLSYGERPNDDFFLHYGFVPRANPHDDAVLWPDLESSLEWHYERIGAVKLPREEAQELYLAALEEGRREQVAEMRQMRQQQQKSGADSVGGEEEEQQAGDVPPEIARQLAQIKVLAGGQVTAAVMRAFTAVSGGDLAAAERAVAFRCAEVLWNMAPPSTSPFVVTGADEAPSGTTRPPVADGAADGDMRGGAAQHIESYRSGEDVADEEVVTNATTGGGGGGLLMELAMLLADDDPRLVTAAAAEEEAEKVEPDSDEARFWAEQLRGYHQVLLPRFVELLPEGAAVAAGLGAAPSASEPTSPAATVTSITDTTAAASTTGARGSPATIDRTPAGAGIGIKSRYGLPPPSKATVAAAQDATIAISGGARGNARGNAVPLRELVRALLLGPGTEDAAKRELRLTGPQRLSMAFRCYKQMVLWDVLLGSPVVEPKDLVDFLRRGGGGGK</sequence>
<gene>
    <name evidence="3" type="ORF">Vretifemale_2854</name>
</gene>
<evidence type="ECO:0000259" key="2">
    <source>
        <dbReference type="PROSITE" id="PS50280"/>
    </source>
</evidence>
<feature type="region of interest" description="Disordered" evidence="1">
    <location>
        <begin position="410"/>
        <end position="440"/>
    </location>
</feature>
<organism evidence="3 4">
    <name type="scientific">Volvox reticuliferus</name>
    <dbReference type="NCBI Taxonomy" id="1737510"/>
    <lineage>
        <taxon>Eukaryota</taxon>
        <taxon>Viridiplantae</taxon>
        <taxon>Chlorophyta</taxon>
        <taxon>core chlorophytes</taxon>
        <taxon>Chlorophyceae</taxon>
        <taxon>CS clade</taxon>
        <taxon>Chlamydomonadales</taxon>
        <taxon>Volvocaceae</taxon>
        <taxon>Volvox</taxon>
    </lineage>
</organism>
<name>A0A8J4FIS1_9CHLO</name>